<sequence>MAKAGRRGRPSRPYRTSWGENVEGLYKCPDGRWRITVTGQTFTEHDERREHHDLWAHNLMRDQLLANLKLDEDMKKRVEERRRRANEPVD</sequence>
<evidence type="ECO:0000313" key="2">
    <source>
        <dbReference type="Proteomes" id="UP001575105"/>
    </source>
</evidence>
<dbReference type="EMBL" id="JBGUBD010000012">
    <property type="protein sequence ID" value="MFA9479826.1"/>
    <property type="molecule type" value="Genomic_DNA"/>
</dbReference>
<proteinExistence type="predicted"/>
<evidence type="ECO:0000313" key="1">
    <source>
        <dbReference type="EMBL" id="MFA9479826.1"/>
    </source>
</evidence>
<organism evidence="1 2">
    <name type="scientific">Natronomicrosphaera hydrolytica</name>
    <dbReference type="NCBI Taxonomy" id="3242702"/>
    <lineage>
        <taxon>Bacteria</taxon>
        <taxon>Pseudomonadati</taxon>
        <taxon>Planctomycetota</taxon>
        <taxon>Phycisphaerae</taxon>
        <taxon>Phycisphaerales</taxon>
        <taxon>Phycisphaeraceae</taxon>
        <taxon>Natronomicrosphaera</taxon>
    </lineage>
</organism>
<dbReference type="Proteomes" id="UP001575105">
    <property type="component" value="Unassembled WGS sequence"/>
</dbReference>
<name>A0ABV4U8G5_9BACT</name>
<gene>
    <name evidence="1" type="ORF">ACERK3_16200</name>
</gene>
<dbReference type="RefSeq" id="WP_425346751.1">
    <property type="nucleotide sequence ID" value="NZ_JBGUBD010000012.1"/>
</dbReference>
<reference evidence="1 2" key="1">
    <citation type="submission" date="2024-08" db="EMBL/GenBank/DDBJ databases">
        <title>Whole-genome sequencing of halo(alkali)philic microorganisms from hypersaline lakes.</title>
        <authorList>
            <person name="Sorokin D.Y."/>
            <person name="Merkel A.Y."/>
            <person name="Messina E."/>
            <person name="Yakimov M."/>
        </authorList>
    </citation>
    <scope>NUCLEOTIDE SEQUENCE [LARGE SCALE GENOMIC DNA]</scope>
    <source>
        <strain evidence="1 2">AB-hyl4</strain>
    </source>
</reference>
<accession>A0ABV4U8G5</accession>
<comment type="caution">
    <text evidence="1">The sequence shown here is derived from an EMBL/GenBank/DDBJ whole genome shotgun (WGS) entry which is preliminary data.</text>
</comment>
<keyword evidence="2" id="KW-1185">Reference proteome</keyword>
<protein>
    <submittedName>
        <fullName evidence="1">Uncharacterized protein</fullName>
    </submittedName>
</protein>